<evidence type="ECO:0000259" key="7">
    <source>
        <dbReference type="Pfam" id="PF03872"/>
    </source>
</evidence>
<gene>
    <name evidence="9" type="primary">rseA</name>
    <name evidence="9" type="ORF">GCM10007916_37240</name>
</gene>
<dbReference type="InterPro" id="IPR052383">
    <property type="entry name" value="Anti-sigma-E_RseA-like"/>
</dbReference>
<keyword evidence="3" id="KW-1003">Cell membrane</keyword>
<accession>A0ABQ6E5I2</accession>
<feature type="domain" description="Anti sigma-E protein RseA N-terminal" evidence="7">
    <location>
        <begin position="5"/>
        <end position="85"/>
    </location>
</feature>
<evidence type="ECO:0000256" key="3">
    <source>
        <dbReference type="ARBA" id="ARBA00022475"/>
    </source>
</evidence>
<name>A0ABQ6E5I2_9GAMM</name>
<proteinExistence type="inferred from homology"/>
<dbReference type="EMBL" id="BSPQ01000030">
    <property type="protein sequence ID" value="GLS92652.1"/>
    <property type="molecule type" value="Genomic_DNA"/>
</dbReference>
<comment type="similarity">
    <text evidence="2">Belongs to the RseA family.</text>
</comment>
<dbReference type="PIRSF" id="PIRSF016938">
    <property type="entry name" value="RseA"/>
    <property type="match status" value="1"/>
</dbReference>
<sequence>MKETNEQLSSLIDNENIDSKSLDALINDKQQQAVFSRYQLMGDVMRNENAINIDISEQVMAEIAKQPTLETVTPIIANEPTPIKADNNVIAFVKRFGQYAIAASVAGVVVMTSFMTSQPVVENSGIEVLNTVPFGGGASPVSLQASQKLSKQALQDRHERLEALLKDHQLQLQVQQ</sequence>
<feature type="domain" description="Anti sigma-E protein RseA C-terminal" evidence="8">
    <location>
        <begin position="128"/>
        <end position="172"/>
    </location>
</feature>
<dbReference type="CDD" id="cd16328">
    <property type="entry name" value="RseA_N"/>
    <property type="match status" value="1"/>
</dbReference>
<dbReference type="RefSeq" id="WP_284205776.1">
    <property type="nucleotide sequence ID" value="NZ_BSPQ01000030.1"/>
</dbReference>
<protein>
    <submittedName>
        <fullName evidence="9">Anti-sigma-E factor RseA</fullName>
    </submittedName>
</protein>
<keyword evidence="4" id="KW-0812">Transmembrane</keyword>
<comment type="subcellular location">
    <subcellularLocation>
        <location evidence="1">Cell membrane</location>
        <topology evidence="1">Single-pass membrane protein</topology>
    </subcellularLocation>
</comment>
<dbReference type="InterPro" id="IPR026279">
    <property type="entry name" value="RseA"/>
</dbReference>
<reference evidence="10" key="1">
    <citation type="journal article" date="2019" name="Int. J. Syst. Evol. Microbiol.">
        <title>The Global Catalogue of Microorganisms (GCM) 10K type strain sequencing project: providing services to taxonomists for standard genome sequencing and annotation.</title>
        <authorList>
            <consortium name="The Broad Institute Genomics Platform"/>
            <consortium name="The Broad Institute Genome Sequencing Center for Infectious Disease"/>
            <person name="Wu L."/>
            <person name="Ma J."/>
        </authorList>
    </citation>
    <scope>NUCLEOTIDE SEQUENCE [LARGE SCALE GENOMIC DNA]</scope>
    <source>
        <strain evidence="10">NBRC 103166</strain>
    </source>
</reference>
<evidence type="ECO:0000256" key="2">
    <source>
        <dbReference type="ARBA" id="ARBA00005837"/>
    </source>
</evidence>
<evidence type="ECO:0000313" key="9">
    <source>
        <dbReference type="EMBL" id="GLS92652.1"/>
    </source>
</evidence>
<dbReference type="Proteomes" id="UP001157353">
    <property type="component" value="Unassembled WGS sequence"/>
</dbReference>
<evidence type="ECO:0000256" key="4">
    <source>
        <dbReference type="ARBA" id="ARBA00022692"/>
    </source>
</evidence>
<keyword evidence="10" id="KW-1185">Reference proteome</keyword>
<evidence type="ECO:0000313" key="10">
    <source>
        <dbReference type="Proteomes" id="UP001157353"/>
    </source>
</evidence>
<dbReference type="Pfam" id="PF03872">
    <property type="entry name" value="RseA_N"/>
    <property type="match status" value="1"/>
</dbReference>
<dbReference type="InterPro" id="IPR005572">
    <property type="entry name" value="Anti-sigma_E_RseA_N"/>
</dbReference>
<evidence type="ECO:0000256" key="5">
    <source>
        <dbReference type="ARBA" id="ARBA00022989"/>
    </source>
</evidence>
<dbReference type="PANTHER" id="PTHR38104">
    <property type="match status" value="1"/>
</dbReference>
<keyword evidence="6" id="KW-0472">Membrane</keyword>
<evidence type="ECO:0000259" key="8">
    <source>
        <dbReference type="Pfam" id="PF03873"/>
    </source>
</evidence>
<dbReference type="Gene3D" id="1.10.10.880">
    <property type="entry name" value="Anti sigma-E protein RseA, N-terminal domain"/>
    <property type="match status" value="1"/>
</dbReference>
<comment type="caution">
    <text evidence="9">The sequence shown here is derived from an EMBL/GenBank/DDBJ whole genome shotgun (WGS) entry which is preliminary data.</text>
</comment>
<dbReference type="InterPro" id="IPR005573">
    <property type="entry name" value="Anti-sigma_E_RseA_C"/>
</dbReference>
<dbReference type="InterPro" id="IPR036147">
    <property type="entry name" value="Anti-sigma_E_RseA_N_sf"/>
</dbReference>
<organism evidence="9 10">
    <name type="scientific">Psychromonas marina</name>
    <dbReference type="NCBI Taxonomy" id="88364"/>
    <lineage>
        <taxon>Bacteria</taxon>
        <taxon>Pseudomonadati</taxon>
        <taxon>Pseudomonadota</taxon>
        <taxon>Gammaproteobacteria</taxon>
        <taxon>Alteromonadales</taxon>
        <taxon>Psychromonadaceae</taxon>
        <taxon>Psychromonas</taxon>
    </lineage>
</organism>
<evidence type="ECO:0000256" key="6">
    <source>
        <dbReference type="ARBA" id="ARBA00023136"/>
    </source>
</evidence>
<dbReference type="PANTHER" id="PTHR38104:SF1">
    <property type="entry name" value="ANTI-SIGMA-E FACTOR RSEA"/>
    <property type="match status" value="1"/>
</dbReference>
<dbReference type="SUPFAM" id="SSF89069">
    <property type="entry name" value="N-terminal, cytoplasmic domain of anti-sigmaE factor RseA"/>
    <property type="match status" value="1"/>
</dbReference>
<evidence type="ECO:0000256" key="1">
    <source>
        <dbReference type="ARBA" id="ARBA00004162"/>
    </source>
</evidence>
<dbReference type="Pfam" id="PF03873">
    <property type="entry name" value="RseA_C"/>
    <property type="match status" value="1"/>
</dbReference>
<keyword evidence="5" id="KW-1133">Transmembrane helix</keyword>